<comment type="caution">
    <text evidence="3">The sequence shown here is derived from an EMBL/GenBank/DDBJ whole genome shotgun (WGS) entry which is preliminary data.</text>
</comment>
<feature type="transmembrane region" description="Helical" evidence="1">
    <location>
        <begin position="80"/>
        <end position="97"/>
    </location>
</feature>
<keyword evidence="1" id="KW-1133">Transmembrane helix</keyword>
<dbReference type="InterPro" id="IPR010559">
    <property type="entry name" value="Sig_transdc_His_kin_internal"/>
</dbReference>
<keyword evidence="4" id="KW-1185">Reference proteome</keyword>
<feature type="domain" description="Signal transduction histidine kinase internal region" evidence="2">
    <location>
        <begin position="162"/>
        <end position="238"/>
    </location>
</feature>
<evidence type="ECO:0000313" key="4">
    <source>
        <dbReference type="Proteomes" id="UP000765802"/>
    </source>
</evidence>
<dbReference type="InterPro" id="IPR050640">
    <property type="entry name" value="Bact_2-comp_sensor_kinase"/>
</dbReference>
<dbReference type="PANTHER" id="PTHR34220">
    <property type="entry name" value="SENSOR HISTIDINE KINASE YPDA"/>
    <property type="match status" value="1"/>
</dbReference>
<dbReference type="EMBL" id="MBUA01000001">
    <property type="protein sequence ID" value="MBC6490359.1"/>
    <property type="molecule type" value="Genomic_DNA"/>
</dbReference>
<name>A0ABR7M758_9BACT</name>
<feature type="transmembrane region" description="Helical" evidence="1">
    <location>
        <begin position="12"/>
        <end position="29"/>
    </location>
</feature>
<dbReference type="Pfam" id="PF06580">
    <property type="entry name" value="His_kinase"/>
    <property type="match status" value="1"/>
</dbReference>
<accession>A0ABR7M758</accession>
<keyword evidence="1" id="KW-0472">Membrane</keyword>
<sequence>MQAPVRLKDTWFRILGIPFIALMSHVIFFNEQHGQDEKFSFWQVFLISLAEGVVLWETNRLVLLYFHRRYPALYQSRQRLLGIFAGCMAVTIVVRYLNIWIYDKTLFWGYIFPPEGYWYNILIALLYVVIVAGLYEGIFYFYQWKSSFAETEALKRENLQTQLDSLKAQVNPHFLFNNLSSLSSLVMEDQKKAVEFIGELASVYRYVLQSNDSNLTTVSAELEFIHHYFHLLKTRFDEGLQLNINIGSDYLGYGLPPLTLQLLVENAVKHNVILPESPLIIKIYTDEADNLVVINNLQKKSAAIETGKLGLSNIIAKYRLMGHRDVMIKQTEDVFQVLVPLIKMDSNETTDSRR</sequence>
<feature type="transmembrane region" description="Helical" evidence="1">
    <location>
        <begin position="117"/>
        <end position="142"/>
    </location>
</feature>
<dbReference type="RefSeq" id="WP_187255667.1">
    <property type="nucleotide sequence ID" value="NZ_MBUA01000001.1"/>
</dbReference>
<protein>
    <recommendedName>
        <fullName evidence="2">Signal transduction histidine kinase internal region domain-containing protein</fullName>
    </recommendedName>
</protein>
<evidence type="ECO:0000259" key="2">
    <source>
        <dbReference type="Pfam" id="PF06580"/>
    </source>
</evidence>
<keyword evidence="1" id="KW-0812">Transmembrane</keyword>
<gene>
    <name evidence="3" type="ORF">BC349_05250</name>
</gene>
<feature type="transmembrane region" description="Helical" evidence="1">
    <location>
        <begin position="41"/>
        <end position="59"/>
    </location>
</feature>
<evidence type="ECO:0000256" key="1">
    <source>
        <dbReference type="SAM" id="Phobius"/>
    </source>
</evidence>
<dbReference type="PANTHER" id="PTHR34220:SF7">
    <property type="entry name" value="SENSOR HISTIDINE KINASE YPDA"/>
    <property type="match status" value="1"/>
</dbReference>
<evidence type="ECO:0000313" key="3">
    <source>
        <dbReference type="EMBL" id="MBC6490359.1"/>
    </source>
</evidence>
<proteinExistence type="predicted"/>
<dbReference type="Proteomes" id="UP000765802">
    <property type="component" value="Unassembled WGS sequence"/>
</dbReference>
<reference evidence="3 4" key="1">
    <citation type="submission" date="2016-07" db="EMBL/GenBank/DDBJ databases">
        <title>Genome analysis of Flavihumibacter stibioxidans YS-17.</title>
        <authorList>
            <person name="Shi K."/>
            <person name="Han Y."/>
            <person name="Wang G."/>
        </authorList>
    </citation>
    <scope>NUCLEOTIDE SEQUENCE [LARGE SCALE GENOMIC DNA]</scope>
    <source>
        <strain evidence="3 4">YS-17</strain>
    </source>
</reference>
<organism evidence="3 4">
    <name type="scientific">Flavihumibacter stibioxidans</name>
    <dbReference type="NCBI Taxonomy" id="1834163"/>
    <lineage>
        <taxon>Bacteria</taxon>
        <taxon>Pseudomonadati</taxon>
        <taxon>Bacteroidota</taxon>
        <taxon>Chitinophagia</taxon>
        <taxon>Chitinophagales</taxon>
        <taxon>Chitinophagaceae</taxon>
        <taxon>Flavihumibacter</taxon>
    </lineage>
</organism>